<dbReference type="Proteomes" id="UP000694402">
    <property type="component" value="Unassembled WGS sequence"/>
</dbReference>
<dbReference type="SMART" id="SM00409">
    <property type="entry name" value="IG"/>
    <property type="match status" value="1"/>
</dbReference>
<feature type="signal peptide" evidence="1">
    <location>
        <begin position="1"/>
        <end position="27"/>
    </location>
</feature>
<reference evidence="3" key="3">
    <citation type="submission" date="2025-09" db="UniProtKB">
        <authorList>
            <consortium name="Ensembl"/>
        </authorList>
    </citation>
    <scope>IDENTIFICATION</scope>
</reference>
<feature type="domain" description="Ig-like" evidence="2">
    <location>
        <begin position="147"/>
        <end position="239"/>
    </location>
</feature>
<dbReference type="InterPro" id="IPR007110">
    <property type="entry name" value="Ig-like_dom"/>
</dbReference>
<reference evidence="4" key="1">
    <citation type="journal article" date="2018" name="PLoS ONE">
        <title>Chinook salmon (Oncorhynchus tshawytscha) genome and transcriptome.</title>
        <authorList>
            <person name="Christensen K.A."/>
            <person name="Leong J.S."/>
            <person name="Sakhrani D."/>
            <person name="Biagi C.A."/>
            <person name="Minkley D.R."/>
            <person name="Withler R.E."/>
            <person name="Rondeau E.B."/>
            <person name="Koop B.F."/>
            <person name="Devlin R.H."/>
        </authorList>
    </citation>
    <scope>NUCLEOTIDE SEQUENCE [LARGE SCALE GENOMIC DNA]</scope>
</reference>
<dbReference type="SMART" id="SM00407">
    <property type="entry name" value="IGc1"/>
    <property type="match status" value="1"/>
</dbReference>
<proteinExistence type="predicted"/>
<dbReference type="Ensembl" id="ENSOTST00005127729.1">
    <property type="protein sequence ID" value="ENSOTSP00005150674.1"/>
    <property type="gene ID" value="ENSOTSG00005079502.1"/>
</dbReference>
<dbReference type="PANTHER" id="PTHR23267">
    <property type="entry name" value="IMMUNOGLOBULIN LIGHT CHAIN"/>
    <property type="match status" value="1"/>
</dbReference>
<feature type="chain" id="PRO_5044293405" description="Ig-like domain-containing protein" evidence="1">
    <location>
        <begin position="28"/>
        <end position="243"/>
    </location>
</feature>
<evidence type="ECO:0000313" key="4">
    <source>
        <dbReference type="Proteomes" id="UP000694402"/>
    </source>
</evidence>
<dbReference type="SMART" id="SM00406">
    <property type="entry name" value="IGv"/>
    <property type="match status" value="1"/>
</dbReference>
<dbReference type="InterPro" id="IPR036179">
    <property type="entry name" value="Ig-like_dom_sf"/>
</dbReference>
<dbReference type="PROSITE" id="PS50835">
    <property type="entry name" value="IG_LIKE"/>
    <property type="match status" value="2"/>
</dbReference>
<dbReference type="InterPro" id="IPR050150">
    <property type="entry name" value="IgV_Light_Chain"/>
</dbReference>
<evidence type="ECO:0000313" key="3">
    <source>
        <dbReference type="Ensembl" id="ENSOTSP00005150674.1"/>
    </source>
</evidence>
<evidence type="ECO:0000256" key="1">
    <source>
        <dbReference type="SAM" id="SignalP"/>
    </source>
</evidence>
<dbReference type="SUPFAM" id="SSF48726">
    <property type="entry name" value="Immunoglobulin"/>
    <property type="match status" value="2"/>
</dbReference>
<dbReference type="InterPro" id="IPR003599">
    <property type="entry name" value="Ig_sub"/>
</dbReference>
<dbReference type="Gene3D" id="2.60.40.10">
    <property type="entry name" value="Immunoglobulins"/>
    <property type="match status" value="2"/>
</dbReference>
<dbReference type="InterPro" id="IPR013783">
    <property type="entry name" value="Ig-like_fold"/>
</dbReference>
<name>A0AAZ3SC32_ONCTS</name>
<dbReference type="InterPro" id="IPR003597">
    <property type="entry name" value="Ig_C1-set"/>
</dbReference>
<keyword evidence="4" id="KW-1185">Reference proteome</keyword>
<dbReference type="Pfam" id="PF07686">
    <property type="entry name" value="V-set"/>
    <property type="match status" value="1"/>
</dbReference>
<sequence length="243" mass="26523">MTTEPTTTMTFIIFIWTLACCFQESRGQYTVTQTPAVKAVLPGQSISLNCKTSSNVHGNNHLAWYQHKPGGAPKLLIYYTSTVQSGTPSRFSGSGSHSDFTLTISGVQAEDAGDYYCQSYHNPYVFTHGTRLDVGSNSSPTLTVLPPSSEEMSSKTTATLMCLANKGFPSDWTMSWKVDGNSKKQEASPGVLEKDDLYSWSSTLTLTAQEWTMVLLVTEAVCVTVTCPLDSETDTFKISSLFV</sequence>
<protein>
    <recommendedName>
        <fullName evidence="2">Ig-like domain-containing protein</fullName>
    </recommendedName>
</protein>
<keyword evidence="1" id="KW-0732">Signal</keyword>
<reference evidence="3" key="2">
    <citation type="submission" date="2025-08" db="UniProtKB">
        <authorList>
            <consortium name="Ensembl"/>
        </authorList>
    </citation>
    <scope>IDENTIFICATION</scope>
</reference>
<organism evidence="3 4">
    <name type="scientific">Oncorhynchus tshawytscha</name>
    <name type="common">Chinook salmon</name>
    <name type="synonym">Salmo tshawytscha</name>
    <dbReference type="NCBI Taxonomy" id="74940"/>
    <lineage>
        <taxon>Eukaryota</taxon>
        <taxon>Metazoa</taxon>
        <taxon>Chordata</taxon>
        <taxon>Craniata</taxon>
        <taxon>Vertebrata</taxon>
        <taxon>Euteleostomi</taxon>
        <taxon>Actinopterygii</taxon>
        <taxon>Neopterygii</taxon>
        <taxon>Teleostei</taxon>
        <taxon>Protacanthopterygii</taxon>
        <taxon>Salmoniformes</taxon>
        <taxon>Salmonidae</taxon>
        <taxon>Salmoninae</taxon>
        <taxon>Oncorhynchus</taxon>
    </lineage>
</organism>
<dbReference type="GeneTree" id="ENSGT01150000286956"/>
<dbReference type="AlphaFoldDB" id="A0AAZ3SC32"/>
<dbReference type="InterPro" id="IPR013106">
    <property type="entry name" value="Ig_V-set"/>
</dbReference>
<dbReference type="Pfam" id="PF07654">
    <property type="entry name" value="C1-set"/>
    <property type="match status" value="1"/>
</dbReference>
<accession>A0AAZ3SC32</accession>
<dbReference type="FunFam" id="2.60.40.10:FF:001495">
    <property type="entry name" value="Si:dkey-234i14.13"/>
    <property type="match status" value="1"/>
</dbReference>
<feature type="domain" description="Ig-like" evidence="2">
    <location>
        <begin position="5"/>
        <end position="143"/>
    </location>
</feature>
<evidence type="ECO:0000259" key="2">
    <source>
        <dbReference type="PROSITE" id="PS50835"/>
    </source>
</evidence>